<feature type="region of interest" description="Disordered" evidence="1">
    <location>
        <begin position="1021"/>
        <end position="1045"/>
    </location>
</feature>
<dbReference type="Proteomes" id="UP000070544">
    <property type="component" value="Unassembled WGS sequence"/>
</dbReference>
<dbReference type="PANTHER" id="PTHR43721:SF9">
    <property type="entry name" value="GTP-BINDING PROTEIN 1"/>
    <property type="match status" value="1"/>
</dbReference>
<feature type="compositionally biased region" description="Basic residues" evidence="1">
    <location>
        <begin position="231"/>
        <end position="242"/>
    </location>
</feature>
<feature type="compositionally biased region" description="Basic and acidic residues" evidence="1">
    <location>
        <begin position="440"/>
        <end position="453"/>
    </location>
</feature>
<dbReference type="EMBL" id="KQ965743">
    <property type="protein sequence ID" value="KXS18217.1"/>
    <property type="molecule type" value="Genomic_DNA"/>
</dbReference>
<dbReference type="Gene3D" id="3.40.50.300">
    <property type="entry name" value="P-loop containing nucleotide triphosphate hydrolases"/>
    <property type="match status" value="1"/>
</dbReference>
<keyword evidence="4" id="KW-1185">Reference proteome</keyword>
<proteinExistence type="predicted"/>
<feature type="region of interest" description="Disordered" evidence="1">
    <location>
        <begin position="155"/>
        <end position="184"/>
    </location>
</feature>
<accession>A0A139AN98</accession>
<dbReference type="InterPro" id="IPR027417">
    <property type="entry name" value="P-loop_NTPase"/>
</dbReference>
<feature type="region of interest" description="Disordered" evidence="1">
    <location>
        <begin position="1157"/>
        <end position="1190"/>
    </location>
</feature>
<feature type="compositionally biased region" description="Basic and acidic residues" evidence="1">
    <location>
        <begin position="170"/>
        <end position="184"/>
    </location>
</feature>
<dbReference type="InterPro" id="IPR050055">
    <property type="entry name" value="EF-Tu_GTPase"/>
</dbReference>
<gene>
    <name evidence="3" type="ORF">M427DRAFT_54042</name>
</gene>
<feature type="region of interest" description="Disordered" evidence="1">
    <location>
        <begin position="567"/>
        <end position="587"/>
    </location>
</feature>
<dbReference type="SUPFAM" id="SSF50447">
    <property type="entry name" value="Translation proteins"/>
    <property type="match status" value="1"/>
</dbReference>
<evidence type="ECO:0000313" key="3">
    <source>
        <dbReference type="EMBL" id="KXS18217.1"/>
    </source>
</evidence>
<feature type="compositionally biased region" description="Polar residues" evidence="1">
    <location>
        <begin position="268"/>
        <end position="302"/>
    </location>
</feature>
<name>A0A139AN98_GONPJ</name>
<dbReference type="GO" id="GO:0005525">
    <property type="term" value="F:GTP binding"/>
    <property type="evidence" value="ECO:0007669"/>
    <property type="project" value="InterPro"/>
</dbReference>
<feature type="region of interest" description="Disordered" evidence="1">
    <location>
        <begin position="919"/>
        <end position="987"/>
    </location>
</feature>
<dbReference type="InterPro" id="IPR000795">
    <property type="entry name" value="T_Tr_GTP-bd_dom"/>
</dbReference>
<dbReference type="InterPro" id="IPR009000">
    <property type="entry name" value="Transl_B-barrel_sf"/>
</dbReference>
<evidence type="ECO:0000259" key="2">
    <source>
        <dbReference type="Pfam" id="PF00009"/>
    </source>
</evidence>
<dbReference type="PANTHER" id="PTHR43721">
    <property type="entry name" value="ELONGATION FACTOR TU-RELATED"/>
    <property type="match status" value="1"/>
</dbReference>
<dbReference type="AlphaFoldDB" id="A0A139AN98"/>
<dbReference type="OrthoDB" id="248233at2759"/>
<evidence type="ECO:0000256" key="1">
    <source>
        <dbReference type="SAM" id="MobiDB-lite"/>
    </source>
</evidence>
<evidence type="ECO:0000313" key="4">
    <source>
        <dbReference type="Proteomes" id="UP000070544"/>
    </source>
</evidence>
<dbReference type="GO" id="GO:0003746">
    <property type="term" value="F:translation elongation factor activity"/>
    <property type="evidence" value="ECO:0007669"/>
    <property type="project" value="TreeGrafter"/>
</dbReference>
<dbReference type="Pfam" id="PF00009">
    <property type="entry name" value="GTP_EFTU"/>
    <property type="match status" value="1"/>
</dbReference>
<feature type="domain" description="Tr-type G" evidence="2">
    <location>
        <begin position="507"/>
        <end position="815"/>
    </location>
</feature>
<reference evidence="3 4" key="1">
    <citation type="journal article" date="2015" name="Genome Biol. Evol.">
        <title>Phylogenomic analyses indicate that early fungi evolved digesting cell walls of algal ancestors of land plants.</title>
        <authorList>
            <person name="Chang Y."/>
            <person name="Wang S."/>
            <person name="Sekimoto S."/>
            <person name="Aerts A.L."/>
            <person name="Choi C."/>
            <person name="Clum A."/>
            <person name="LaButti K.M."/>
            <person name="Lindquist E.A."/>
            <person name="Yee Ngan C."/>
            <person name="Ohm R.A."/>
            <person name="Salamov A.A."/>
            <person name="Grigoriev I.V."/>
            <person name="Spatafora J.W."/>
            <person name="Berbee M.L."/>
        </authorList>
    </citation>
    <scope>NUCLEOTIDE SEQUENCE [LARGE SCALE GENOMIC DNA]</scope>
    <source>
        <strain evidence="3 4">JEL478</strain>
    </source>
</reference>
<organism evidence="3 4">
    <name type="scientific">Gonapodya prolifera (strain JEL478)</name>
    <name type="common">Monoblepharis prolifera</name>
    <dbReference type="NCBI Taxonomy" id="1344416"/>
    <lineage>
        <taxon>Eukaryota</taxon>
        <taxon>Fungi</taxon>
        <taxon>Fungi incertae sedis</taxon>
        <taxon>Chytridiomycota</taxon>
        <taxon>Chytridiomycota incertae sedis</taxon>
        <taxon>Monoblepharidomycetes</taxon>
        <taxon>Monoblepharidales</taxon>
        <taxon>Gonapodyaceae</taxon>
        <taxon>Gonapodya</taxon>
    </lineage>
</organism>
<feature type="compositionally biased region" description="Basic residues" evidence="1">
    <location>
        <begin position="956"/>
        <end position="970"/>
    </location>
</feature>
<sequence length="1266" mass="134953">MSDSTPGDGSLLVSSLARGTKLPPEVEEGNVEYKLRLTDVNTERLEHLTTQMKWRLHEGRGVAVYELGVSDDGTPMGLSPGDLRVTLDTLRAICHKSSAEFVSVTRRHVSDNEIAKLALHSTTMSPVTSADIFGITAGADVNGADGISATQAPLRLGSAAARGPKKKKKKDEEDPRVIKMREKEEGFPSAMFDLEALGGLDDGLSQGYVGWTSPESENGPGDSETIAAAKIPRKKSNKKSKHLSGDQRRSSPSSSPLSSSLAIFGLDSPTSVTASLSPSSQPDSLFNHSERVSPSPSRNPSCKSPRPVPAFTAAATYEDSDLFGSSPVRTDSGMARSTNGRSPRRDFTTEDDDIGLFGPDDAPAAPRPNSKKARLPSPRHEVTTEDDDIGLFRPDDGPPAPRPNSKKARPPSPQRESTTEDDDIGLFRSDDGPPAPRPNAKKESKPAIPASEERRVVAEVVVRKVHSFGMDLFGSGNGIGSTEDLVQASGQGSGGMGTPSEGVVEMRIVVLGPEHAGKSTLLGVLTHGVPDNSKGRARLNLLRHKHEVLTGRTSHLAHQLIGFPVQQGNVGTAQNGDRPGTPGSLDMRKKMMGSARDDDDLSFFSHVAGGSSHSPGDNASPSHSILNYRTHGTWEDIVGNSSRIIHFVDTAGHPKYRRTSVTGLMGYGPDAALLVVPADKGYLSDVAKETWTMCCGLGVRVALVVSKVDLASGHNVRRTLEGIAEMVGGAFDWDMDDDIDAAGQNVKMTGSGSDSEEILLTPPDQVKLALLKSPASLSSRQMDSLVAGFVARRVVPVFLASSVTEDGLDELVEFLRVLPKISGRKWQEKMNRDVEFQIEEVFTVPDVGPVVAGVLLAGTLCPATETRTLFLGPTNRDGDFIPVRVTSVQRQRIAVRSARAGDACTLAIECLEENVEFRTANRSKRRTETAGEDGESTAKVARSPTPVKSPSLLGKSPKHTRSPSFGRRHSPGLSGSPGIAGMGHKSPPLRRRANGVDAGVMGMFGLSESEAEDSEDIGFDEVQVGPADPTTTSSPSSERKVRAVKLRRGQAIVSTTGGSRVQIRIGDGVATLPTPVGEWEVEAQVEVLRSAQEGVRRSDDSFGIARKGVIHIGSIRQTVEIVEVRDVIKRRLLQIKLTEPTTPPGVGVEIGDLDFPPVGLDSRSGSPSPSFLATEASPGDSGELQPLPPPVEDASLHLGDSATDLGTDFAVAKAENNTLARLSDLGDGGRIRFRFLAQPEWVREGWRVLYRADNGLLAVGKVIPSI</sequence>
<dbReference type="STRING" id="1344416.A0A139AN98"/>
<dbReference type="SUPFAM" id="SSF52540">
    <property type="entry name" value="P-loop containing nucleoside triphosphate hydrolases"/>
    <property type="match status" value="1"/>
</dbReference>
<dbReference type="GO" id="GO:0003924">
    <property type="term" value="F:GTPase activity"/>
    <property type="evidence" value="ECO:0007669"/>
    <property type="project" value="InterPro"/>
</dbReference>
<feature type="region of interest" description="Disordered" evidence="1">
    <location>
        <begin position="208"/>
        <end position="453"/>
    </location>
</feature>
<dbReference type="Gene3D" id="2.40.30.10">
    <property type="entry name" value="Translation factors"/>
    <property type="match status" value="1"/>
</dbReference>
<feature type="compositionally biased region" description="Low complexity" evidence="1">
    <location>
        <begin position="250"/>
        <end position="261"/>
    </location>
</feature>
<protein>
    <recommendedName>
        <fullName evidence="2">Tr-type G domain-containing protein</fullName>
    </recommendedName>
</protein>